<keyword evidence="2" id="KW-1185">Reference proteome</keyword>
<dbReference type="InterPro" id="IPR027417">
    <property type="entry name" value="P-loop_NTPase"/>
</dbReference>
<dbReference type="KEGG" id="pgg:FX982_02904"/>
<dbReference type="RefSeq" id="WP_172611364.1">
    <property type="nucleotide sequence ID" value="NZ_CP053746.1"/>
</dbReference>
<dbReference type="PANTHER" id="PTHR48419:SF1">
    <property type="entry name" value="SULFOTRANSFERASE DOMAIN-CONTAINING PROTEIN"/>
    <property type="match status" value="1"/>
</dbReference>
<dbReference type="EMBL" id="CP053746">
    <property type="protein sequence ID" value="QKF51929.1"/>
    <property type="molecule type" value="Genomic_DNA"/>
</dbReference>
<organism evidence="1 2">
    <name type="scientific">Pseudomonas graminis</name>
    <dbReference type="NCBI Taxonomy" id="158627"/>
    <lineage>
        <taxon>Bacteria</taxon>
        <taxon>Pseudomonadati</taxon>
        <taxon>Pseudomonadota</taxon>
        <taxon>Gammaproteobacteria</taxon>
        <taxon>Pseudomonadales</taxon>
        <taxon>Pseudomonadaceae</taxon>
        <taxon>Pseudomonas</taxon>
    </lineage>
</organism>
<gene>
    <name evidence="1" type="ORF">FX982_02904</name>
</gene>
<dbReference type="Gene3D" id="3.40.50.300">
    <property type="entry name" value="P-loop containing nucleotide triphosphate hydrolases"/>
    <property type="match status" value="1"/>
</dbReference>
<proteinExistence type="predicted"/>
<protein>
    <recommendedName>
        <fullName evidence="3">Sulfotransferase family protein</fullName>
    </recommendedName>
</protein>
<dbReference type="SUPFAM" id="SSF52540">
    <property type="entry name" value="P-loop containing nucleoside triphosphate hydrolases"/>
    <property type="match status" value="1"/>
</dbReference>
<dbReference type="InterPro" id="IPR053226">
    <property type="entry name" value="Pyrrolopyrazine_biosynth_F"/>
</dbReference>
<evidence type="ECO:0000313" key="2">
    <source>
        <dbReference type="Proteomes" id="UP000501989"/>
    </source>
</evidence>
<evidence type="ECO:0008006" key="3">
    <source>
        <dbReference type="Google" id="ProtNLM"/>
    </source>
</evidence>
<evidence type="ECO:0000313" key="1">
    <source>
        <dbReference type="EMBL" id="QKF51929.1"/>
    </source>
</evidence>
<name>A0A6M8MAY8_9PSED</name>
<dbReference type="Pfam" id="PF19798">
    <property type="entry name" value="Sulfotransfer_5"/>
    <property type="match status" value="1"/>
</dbReference>
<dbReference type="AlphaFoldDB" id="A0A6M8MAY8"/>
<accession>A0A6M8MAY8</accession>
<sequence length="245" mass="28653">MNRMIALWAHPRSRSTVLERVFIERGDFEVFHEPFSHMAFDEHSAIPHGDLNGAVPRDYEAIKALLRNARQRSSVLHKDMCYHCIAPLKADAEFLMEQQNVFIIRDPARAILSHYAIFPQMPVQAIGHQALYEIFCEVRRLTGKTPWVINAEDLASRPEHTVRRLCDHLQLDFMPDALNWNAKCPEQWKTWRGWHKDAENSTTITAGSADFDERPLHADSRLLTYYQLHRPFYERMNQFTEQGQP</sequence>
<reference evidence="2" key="1">
    <citation type="submission" date="2019-12" db="EMBL/GenBank/DDBJ databases">
        <title>Endophytic bacteria associated with Panax ginseng seedlings.</title>
        <authorList>
            <person name="Park J.M."/>
            <person name="Shin R."/>
            <person name="Jo S.H."/>
        </authorList>
    </citation>
    <scope>NUCLEOTIDE SEQUENCE [LARGE SCALE GENOMIC DNA]</scope>
    <source>
        <strain evidence="2">PgKB30</strain>
    </source>
</reference>
<dbReference type="Proteomes" id="UP000501989">
    <property type="component" value="Chromosome"/>
</dbReference>
<dbReference type="PANTHER" id="PTHR48419">
    <property type="entry name" value="SULFOTRANSFERASE DOMAIN-CONTAINING PROTEIN"/>
    <property type="match status" value="1"/>
</dbReference>